<keyword evidence="5" id="KW-0285">Flavoprotein</keyword>
<keyword evidence="7" id="KW-0560">Oxidoreductase</keyword>
<dbReference type="InterPro" id="IPR000659">
    <property type="entry name" value="Pyridox_Oxase"/>
</dbReference>
<dbReference type="Pfam" id="PF10590">
    <property type="entry name" value="PNP_phzG_C"/>
    <property type="match status" value="1"/>
</dbReference>
<reference evidence="10 11" key="1">
    <citation type="journal article" date="2013" name="MBio">
        <title>Genome sequencing of the plant pathogen Taphrina deformans, the causal agent of peach leaf curl.</title>
        <authorList>
            <person name="Cisse O.H."/>
            <person name="Almeida J.M.G.C.F."/>
            <person name="Fonseca A."/>
            <person name="Kumar A.A."/>
            <person name="Salojaervi J."/>
            <person name="Overmyer K."/>
            <person name="Hauser P.M."/>
            <person name="Pagni M."/>
        </authorList>
    </citation>
    <scope>NUCLEOTIDE SEQUENCE [LARGE SCALE GENOMIC DNA]</scope>
    <source>
        <strain evidence="11">PYCC 5710 / ATCC 11124 / CBS 356.35 / IMI 108563 / JCM 9778 / NBRC 8474</strain>
    </source>
</reference>
<comment type="caution">
    <text evidence="10">The sequence shown here is derived from an EMBL/GenBank/DDBJ whole genome shotgun (WGS) entry which is preliminary data.</text>
</comment>
<dbReference type="OrthoDB" id="303614at2759"/>
<feature type="domain" description="Pyridoxamine 5'-phosphate oxidase N-terminal" evidence="8">
    <location>
        <begin position="66"/>
        <end position="209"/>
    </location>
</feature>
<dbReference type="SUPFAM" id="SSF50475">
    <property type="entry name" value="FMN-binding split barrel"/>
    <property type="match status" value="1"/>
</dbReference>
<name>R4XFA9_TAPDE</name>
<dbReference type="EC" id="1.4.3.5" evidence="4"/>
<evidence type="ECO:0000256" key="6">
    <source>
        <dbReference type="ARBA" id="ARBA00022643"/>
    </source>
</evidence>
<dbReference type="STRING" id="1097556.R4XFA9"/>
<organism evidence="10 11">
    <name type="scientific">Taphrina deformans (strain PYCC 5710 / ATCC 11124 / CBS 356.35 / IMI 108563 / JCM 9778 / NBRC 8474)</name>
    <name type="common">Peach leaf curl fungus</name>
    <name type="synonym">Lalaria deformans</name>
    <dbReference type="NCBI Taxonomy" id="1097556"/>
    <lineage>
        <taxon>Eukaryota</taxon>
        <taxon>Fungi</taxon>
        <taxon>Dikarya</taxon>
        <taxon>Ascomycota</taxon>
        <taxon>Taphrinomycotina</taxon>
        <taxon>Taphrinomycetes</taxon>
        <taxon>Taphrinales</taxon>
        <taxon>Taphrinaceae</taxon>
        <taxon>Taphrina</taxon>
    </lineage>
</organism>
<dbReference type="VEuPathDB" id="FungiDB:TAPDE_003262"/>
<comment type="pathway">
    <text evidence="2">Cofactor metabolism; pyridoxal 5'-phosphate salvage; pyridoxal 5'-phosphate from pyridoxamine 5'-phosphate: step 1/1.</text>
</comment>
<keyword evidence="6" id="KW-0288">FMN</keyword>
<dbReference type="GO" id="GO:0010181">
    <property type="term" value="F:FMN binding"/>
    <property type="evidence" value="ECO:0007669"/>
    <property type="project" value="InterPro"/>
</dbReference>
<dbReference type="UniPathway" id="UPA01068">
    <property type="reaction ID" value="UER00304"/>
</dbReference>
<evidence type="ECO:0000256" key="2">
    <source>
        <dbReference type="ARBA" id="ARBA00004738"/>
    </source>
</evidence>
<evidence type="ECO:0000259" key="8">
    <source>
        <dbReference type="Pfam" id="PF01243"/>
    </source>
</evidence>
<dbReference type="NCBIfam" id="NF004231">
    <property type="entry name" value="PRK05679.1"/>
    <property type="match status" value="1"/>
</dbReference>
<evidence type="ECO:0000256" key="4">
    <source>
        <dbReference type="ARBA" id="ARBA00012801"/>
    </source>
</evidence>
<dbReference type="eggNOG" id="KOG2586">
    <property type="taxonomic scope" value="Eukaryota"/>
</dbReference>
<evidence type="ECO:0000256" key="3">
    <source>
        <dbReference type="ARBA" id="ARBA00005037"/>
    </source>
</evidence>
<dbReference type="GO" id="GO:0004733">
    <property type="term" value="F:pyridoxamine phosphate oxidase activity"/>
    <property type="evidence" value="ECO:0007669"/>
    <property type="project" value="UniProtKB-EC"/>
</dbReference>
<evidence type="ECO:0000259" key="9">
    <source>
        <dbReference type="Pfam" id="PF10590"/>
    </source>
</evidence>
<dbReference type="Gene3D" id="2.30.110.10">
    <property type="entry name" value="Electron Transport, Fmn-binding Protein, Chain A"/>
    <property type="match status" value="2"/>
</dbReference>
<dbReference type="Pfam" id="PF01243">
    <property type="entry name" value="PNPOx_N"/>
    <property type="match status" value="1"/>
</dbReference>
<dbReference type="EMBL" id="CAHR02000125">
    <property type="protein sequence ID" value="CCG83126.1"/>
    <property type="molecule type" value="Genomic_DNA"/>
</dbReference>
<evidence type="ECO:0000256" key="1">
    <source>
        <dbReference type="ARBA" id="ARBA00001917"/>
    </source>
</evidence>
<dbReference type="AlphaFoldDB" id="R4XFA9"/>
<dbReference type="PANTHER" id="PTHR10851:SF0">
    <property type="entry name" value="PYRIDOXINE-5'-PHOSPHATE OXIDASE"/>
    <property type="match status" value="1"/>
</dbReference>
<evidence type="ECO:0000256" key="5">
    <source>
        <dbReference type="ARBA" id="ARBA00022630"/>
    </source>
</evidence>
<proteinExistence type="predicted"/>
<dbReference type="Proteomes" id="UP000013776">
    <property type="component" value="Unassembled WGS sequence"/>
</dbReference>
<comment type="pathway">
    <text evidence="3">Cofactor metabolism; pyridoxal 5'-phosphate salvage; pyridoxal 5'-phosphate from pyridoxine 5'-phosphate: step 1/1.</text>
</comment>
<dbReference type="InterPro" id="IPR019576">
    <property type="entry name" value="Pyridoxamine_oxidase_dimer_C"/>
</dbReference>
<protein>
    <recommendedName>
        <fullName evidence="4">pyridoxal 5'-phosphate synthase</fullName>
        <ecNumber evidence="4">1.4.3.5</ecNumber>
    </recommendedName>
</protein>
<keyword evidence="11" id="KW-1185">Reference proteome</keyword>
<comment type="cofactor">
    <cofactor evidence="1">
        <name>FMN</name>
        <dbReference type="ChEBI" id="CHEBI:58210"/>
    </cofactor>
</comment>
<evidence type="ECO:0000256" key="7">
    <source>
        <dbReference type="ARBA" id="ARBA00023002"/>
    </source>
</evidence>
<dbReference type="GO" id="GO:0008615">
    <property type="term" value="P:pyridoxine biosynthetic process"/>
    <property type="evidence" value="ECO:0007669"/>
    <property type="project" value="InterPro"/>
</dbReference>
<gene>
    <name evidence="10" type="ORF">TAPDE_003262</name>
</gene>
<dbReference type="PANTHER" id="PTHR10851">
    <property type="entry name" value="PYRIDOXINE-5-PHOSPHATE OXIDASE"/>
    <property type="match status" value="1"/>
</dbReference>
<evidence type="ECO:0000313" key="11">
    <source>
        <dbReference type="Proteomes" id="UP000013776"/>
    </source>
</evidence>
<accession>R4XFA9</accession>
<sequence length="274" mass="30488">MSGITGASSDKYIFTGGQREQYTKGRLEASDIDASSPFPTFHKARTGHGVPAAEREREAKAAGVTADAVCLSTAALPSGRVSSRMVLLKELDRTGFVIYSNFGTSRKSADLATNQQAYVHRLWFFLDLNDGTTPAQLTFACRSLCFWYEGMERSVRVEGTTERLTDAESQVYFDTRPVGSRIGAWASPQSSVIHDRDELDHRVQEVRATFQVGEDDQTHTKIPVPSFWGGLRIVPQRVEFWSGRNNRLHDRLVMTRQAGGQGDGAKWELERLAP</sequence>
<dbReference type="InterPro" id="IPR011576">
    <property type="entry name" value="Pyridox_Oxase_N"/>
</dbReference>
<evidence type="ECO:0000313" key="10">
    <source>
        <dbReference type="EMBL" id="CCG83126.1"/>
    </source>
</evidence>
<feature type="domain" description="Pyridoxine 5'-phosphate oxidase dimerisation C-terminal" evidence="9">
    <location>
        <begin position="228"/>
        <end position="274"/>
    </location>
</feature>
<dbReference type="InterPro" id="IPR012349">
    <property type="entry name" value="Split_barrel_FMN-bd"/>
</dbReference>